<sequence length="493" mass="53631">MTAEFATHATTPKGDKITFNTGLFINNQFVAGDETIDSVNPATGEVIASVQAAGEAQVNAAVDAAEKAYRQVWSKTSGRDRGKLMYKLADLVEQNLEVLAKLESLDNGKGIAFSRGYDVPELVKSIRYFAGYADKVHGKVIDTEGKLSYTRHEPIGVCAAIIPWNFPLMMVGWKLGPALCTGNTIVIKTSEITPLSALKLAELVVEAGFPPGVVNFITGYGPVAGDKLARHPKVGKVAFTGSTAVGRMVMKAAAESNLKKVTLELGGKSPNIIFDDADLDQAVAWAHKGIFFNHGQCCCAGSRVYVQEGIYDKFLERFKEYTSKTKVGCPFDETVFQGPQVSKAQFDRIMNYIEQGKKEGATCYMGGNRLGDKGYFIEPTVFTDVKEDYVINKEEIFGPVVVVSKFKTIEEVVEKANSSNYGLAAAVFTSNITTSINVANQLEAGTVWINCYNELDYNTPFGGFKQSGIGRENGEYALDNYYQVKAVKINTGL</sequence>
<proteinExistence type="inferred from homology"/>
<dbReference type="PANTHER" id="PTHR11699">
    <property type="entry name" value="ALDEHYDE DEHYDROGENASE-RELATED"/>
    <property type="match status" value="1"/>
</dbReference>
<dbReference type="InterPro" id="IPR016163">
    <property type="entry name" value="Ald_DH_C"/>
</dbReference>
<dbReference type="FunFam" id="3.40.605.10:FF:000026">
    <property type="entry name" value="Aldehyde dehydrogenase, putative"/>
    <property type="match status" value="1"/>
</dbReference>
<dbReference type="FunFam" id="3.40.605.10:FF:000001">
    <property type="entry name" value="Aldehyde dehydrogenase 1"/>
    <property type="match status" value="1"/>
</dbReference>
<dbReference type="Gene3D" id="3.40.309.10">
    <property type="entry name" value="Aldehyde Dehydrogenase, Chain A, domain 2"/>
    <property type="match status" value="1"/>
</dbReference>
<dbReference type="Pfam" id="PF00171">
    <property type="entry name" value="Aldedh"/>
    <property type="match status" value="1"/>
</dbReference>
<dbReference type="GO" id="GO:0019413">
    <property type="term" value="P:acetate biosynthetic process"/>
    <property type="evidence" value="ECO:0007669"/>
    <property type="project" value="UniProtKB-ARBA"/>
</dbReference>
<evidence type="ECO:0000259" key="5">
    <source>
        <dbReference type="Pfam" id="PF00171"/>
    </source>
</evidence>
<dbReference type="InterPro" id="IPR015590">
    <property type="entry name" value="Aldehyde_DH_dom"/>
</dbReference>
<dbReference type="AlphaFoldDB" id="A0A077WQ31"/>
<keyword evidence="2 4" id="KW-0560">Oxidoreductase</keyword>
<evidence type="ECO:0000256" key="1">
    <source>
        <dbReference type="ARBA" id="ARBA00009986"/>
    </source>
</evidence>
<dbReference type="OrthoDB" id="310895at2759"/>
<organism evidence="6">
    <name type="scientific">Lichtheimia ramosa</name>
    <dbReference type="NCBI Taxonomy" id="688394"/>
    <lineage>
        <taxon>Eukaryota</taxon>
        <taxon>Fungi</taxon>
        <taxon>Fungi incertae sedis</taxon>
        <taxon>Mucoromycota</taxon>
        <taxon>Mucoromycotina</taxon>
        <taxon>Mucoromycetes</taxon>
        <taxon>Mucorales</taxon>
        <taxon>Lichtheimiaceae</taxon>
        <taxon>Lichtheimia</taxon>
    </lineage>
</organism>
<dbReference type="InterPro" id="IPR016161">
    <property type="entry name" value="Ald_DH/histidinol_DH"/>
</dbReference>
<dbReference type="InterPro" id="IPR029510">
    <property type="entry name" value="Ald_DH_CS_GLU"/>
</dbReference>
<gene>
    <name evidence="6" type="ORF">LRAMOSA10619</name>
</gene>
<comment type="similarity">
    <text evidence="1 4">Belongs to the aldehyde dehydrogenase family.</text>
</comment>
<evidence type="ECO:0000256" key="4">
    <source>
        <dbReference type="RuleBase" id="RU003345"/>
    </source>
</evidence>
<evidence type="ECO:0000313" key="6">
    <source>
        <dbReference type="EMBL" id="CDS09259.1"/>
    </source>
</evidence>
<feature type="active site" evidence="3">
    <location>
        <position position="264"/>
    </location>
</feature>
<dbReference type="PROSITE" id="PS00070">
    <property type="entry name" value="ALDEHYDE_DEHYDR_CYS"/>
    <property type="match status" value="1"/>
</dbReference>
<dbReference type="SUPFAM" id="SSF53720">
    <property type="entry name" value="ALDH-like"/>
    <property type="match status" value="1"/>
</dbReference>
<dbReference type="PROSITE" id="PS00687">
    <property type="entry name" value="ALDEHYDE_DEHYDR_GLU"/>
    <property type="match status" value="1"/>
</dbReference>
<reference evidence="6" key="1">
    <citation type="journal article" date="2014" name="Genome Announc.">
        <title>De novo whole-genome sequence and genome annotation of Lichtheimia ramosa.</title>
        <authorList>
            <person name="Linde J."/>
            <person name="Schwartze V."/>
            <person name="Binder U."/>
            <person name="Lass-Florl C."/>
            <person name="Voigt K."/>
            <person name="Horn F."/>
        </authorList>
    </citation>
    <scope>NUCLEOTIDE SEQUENCE</scope>
    <source>
        <strain evidence="6">JMRC FSU:6197</strain>
    </source>
</reference>
<accession>A0A077WQ31</accession>
<dbReference type="EMBL" id="LK023330">
    <property type="protein sequence ID" value="CDS09259.1"/>
    <property type="molecule type" value="Genomic_DNA"/>
</dbReference>
<evidence type="ECO:0000256" key="3">
    <source>
        <dbReference type="PROSITE-ProRule" id="PRU10007"/>
    </source>
</evidence>
<dbReference type="InterPro" id="IPR016162">
    <property type="entry name" value="Ald_DH_N"/>
</dbReference>
<dbReference type="GO" id="GO:0004030">
    <property type="term" value="F:aldehyde dehydrogenase [NAD(P)+] activity"/>
    <property type="evidence" value="ECO:0007669"/>
    <property type="project" value="UniProtKB-ARBA"/>
</dbReference>
<evidence type="ECO:0000256" key="2">
    <source>
        <dbReference type="ARBA" id="ARBA00023002"/>
    </source>
</evidence>
<name>A0A077WQ31_9FUNG</name>
<dbReference type="CDD" id="cd07091">
    <property type="entry name" value="ALDH_F1-2_Ald2-like"/>
    <property type="match status" value="1"/>
</dbReference>
<protein>
    <recommendedName>
        <fullName evidence="5">Aldehyde dehydrogenase domain-containing protein</fullName>
    </recommendedName>
</protein>
<dbReference type="InterPro" id="IPR016160">
    <property type="entry name" value="Ald_DH_CS_CYS"/>
</dbReference>
<feature type="domain" description="Aldehyde dehydrogenase" evidence="5">
    <location>
        <begin position="31"/>
        <end position="487"/>
    </location>
</feature>
<dbReference type="Gene3D" id="3.40.605.10">
    <property type="entry name" value="Aldehyde Dehydrogenase, Chain A, domain 1"/>
    <property type="match status" value="1"/>
</dbReference>
<dbReference type="FunFam" id="3.40.309.10:FF:000001">
    <property type="entry name" value="Mitochondrial aldehyde dehydrogenase 2"/>
    <property type="match status" value="1"/>
</dbReference>